<evidence type="ECO:0000313" key="3">
    <source>
        <dbReference type="Proteomes" id="UP000033200"/>
    </source>
</evidence>
<evidence type="ECO:0000313" key="2">
    <source>
        <dbReference type="EMBL" id="AIT08170.1"/>
    </source>
</evidence>
<dbReference type="eggNOG" id="ENOG5031D2H">
    <property type="taxonomic scope" value="Bacteria"/>
</dbReference>
<accession>A0A097EKS9</accession>
<protein>
    <submittedName>
        <fullName evidence="2">5'-nucleotidase</fullName>
    </submittedName>
</protein>
<proteinExistence type="predicted"/>
<reference evidence="2 3" key="1">
    <citation type="submission" date="2014-09" db="EMBL/GenBank/DDBJ databases">
        <title>Using Illumina technology Improving SMRT sequencing Genome Assembly by RASTools.</title>
        <authorList>
            <person name="Zhou Y."/>
            <person name="Ma T."/>
            <person name="Liu T."/>
        </authorList>
    </citation>
    <scope>NUCLEOTIDE SEQUENCE [LARGE SCALE GENOMIC DNA]</scope>
    <source>
        <strain evidence="2 3">ATCC 55669</strain>
    </source>
</reference>
<organism evidence="2 3">
    <name type="scientific">Sphingomonas taxi</name>
    <dbReference type="NCBI Taxonomy" id="1549858"/>
    <lineage>
        <taxon>Bacteria</taxon>
        <taxon>Pseudomonadati</taxon>
        <taxon>Pseudomonadota</taxon>
        <taxon>Alphaproteobacteria</taxon>
        <taxon>Sphingomonadales</taxon>
        <taxon>Sphingomonadaceae</taxon>
        <taxon>Sphingomonas</taxon>
    </lineage>
</organism>
<gene>
    <name evidence="2" type="ORF">MC45_10685</name>
</gene>
<dbReference type="HOGENOM" id="CLU_2195258_0_0_5"/>
<dbReference type="Proteomes" id="UP000033200">
    <property type="component" value="Chromosome"/>
</dbReference>
<keyword evidence="3" id="KW-1185">Reference proteome</keyword>
<evidence type="ECO:0000256" key="1">
    <source>
        <dbReference type="SAM" id="MobiDB-lite"/>
    </source>
</evidence>
<name>A0A097EKS9_9SPHN</name>
<dbReference type="AlphaFoldDB" id="A0A097EKS9"/>
<feature type="region of interest" description="Disordered" evidence="1">
    <location>
        <begin position="82"/>
        <end position="108"/>
    </location>
</feature>
<dbReference type="STRING" id="1549858.MC45_10685"/>
<sequence>MRLAIMMALQAAPVAGPPLPAELRPIRPAPAPSTVPCGTPDRRGDIVVCGRAAGADRLPRLDETRYAERPIRAVTTLGKTRLSAEAEQGSLPNGQSAPRAMLRLKMPF</sequence>
<dbReference type="KEGG" id="stax:MC45_10685"/>
<dbReference type="EMBL" id="CP009571">
    <property type="protein sequence ID" value="AIT08170.1"/>
    <property type="molecule type" value="Genomic_DNA"/>
</dbReference>